<proteinExistence type="predicted"/>
<dbReference type="EMBL" id="CAJVPY010000078">
    <property type="protein sequence ID" value="CAG8448492.1"/>
    <property type="molecule type" value="Genomic_DNA"/>
</dbReference>
<comment type="caution">
    <text evidence="1">The sequence shown here is derived from an EMBL/GenBank/DDBJ whole genome shotgun (WGS) entry which is preliminary data.</text>
</comment>
<dbReference type="AlphaFoldDB" id="A0A9N8VHG7"/>
<evidence type="ECO:0000313" key="1">
    <source>
        <dbReference type="EMBL" id="CAG8448492.1"/>
    </source>
</evidence>
<name>A0A9N8VHG7_9GLOM</name>
<keyword evidence="2" id="KW-1185">Reference proteome</keyword>
<protein>
    <submittedName>
        <fullName evidence="1">19296_t:CDS:1</fullName>
    </submittedName>
</protein>
<gene>
    <name evidence="1" type="ORF">DERYTH_LOCUS369</name>
</gene>
<organism evidence="1 2">
    <name type="scientific">Dentiscutata erythropus</name>
    <dbReference type="NCBI Taxonomy" id="1348616"/>
    <lineage>
        <taxon>Eukaryota</taxon>
        <taxon>Fungi</taxon>
        <taxon>Fungi incertae sedis</taxon>
        <taxon>Mucoromycota</taxon>
        <taxon>Glomeromycotina</taxon>
        <taxon>Glomeromycetes</taxon>
        <taxon>Diversisporales</taxon>
        <taxon>Gigasporaceae</taxon>
        <taxon>Dentiscutata</taxon>
    </lineage>
</organism>
<sequence length="148" mass="17264">MIIEVGVSYLVGSKVRQWNNRQDWKDDLIERVDKILGETYPSLESITSLLDEINKYNPKKRSEFDGLYELEELRDEKINEMNSISSSQFSFSSQEPTINEQISSFRSAIRRQEQIYHACLSNGNTEGMDKANNKIMDLERDIINLEHL</sequence>
<dbReference type="Proteomes" id="UP000789405">
    <property type="component" value="Unassembled WGS sequence"/>
</dbReference>
<reference evidence="1" key="1">
    <citation type="submission" date="2021-06" db="EMBL/GenBank/DDBJ databases">
        <authorList>
            <person name="Kallberg Y."/>
            <person name="Tangrot J."/>
            <person name="Rosling A."/>
        </authorList>
    </citation>
    <scope>NUCLEOTIDE SEQUENCE</scope>
    <source>
        <strain evidence="1">MA453B</strain>
    </source>
</reference>
<accession>A0A9N8VHG7</accession>
<evidence type="ECO:0000313" key="2">
    <source>
        <dbReference type="Proteomes" id="UP000789405"/>
    </source>
</evidence>